<sequence length="200" mass="22472">GRRTRSKSNPRLPPPPMAQTSQKKVSWAIPVDETAKEELKQREVPNAKMRTRTQPSRRGKGAAGEASNASVIPPGNFDRESQPCMQPTHSEQQPVGTMGQRYPNKGEVQKQVQRRSKRQEPSGRENLSRALVPAPVRKSTRRKSRHLQGWLGERFLYSNRLPGAIGIKSYSRGEDGKVALRVESFLPKKYSDLVAQVGMY</sequence>
<feature type="compositionally biased region" description="Basic and acidic residues" evidence="1">
    <location>
        <begin position="33"/>
        <end position="45"/>
    </location>
</feature>
<feature type="region of interest" description="Disordered" evidence="1">
    <location>
        <begin position="1"/>
        <end position="140"/>
    </location>
</feature>
<proteinExistence type="evidence at transcript level"/>
<dbReference type="AlphaFoldDB" id="Q66LG6"/>
<organism evidence="2">
    <name type="scientific">Triticum aestivum</name>
    <name type="common">Wheat</name>
    <dbReference type="NCBI Taxonomy" id="4565"/>
    <lineage>
        <taxon>Eukaryota</taxon>
        <taxon>Viridiplantae</taxon>
        <taxon>Streptophyta</taxon>
        <taxon>Embryophyta</taxon>
        <taxon>Tracheophyta</taxon>
        <taxon>Spermatophyta</taxon>
        <taxon>Magnoliopsida</taxon>
        <taxon>Liliopsida</taxon>
        <taxon>Poales</taxon>
        <taxon>Poaceae</taxon>
        <taxon>BOP clade</taxon>
        <taxon>Pooideae</taxon>
        <taxon>Triticodae</taxon>
        <taxon>Triticeae</taxon>
        <taxon>Triticinae</taxon>
        <taxon>Triticum</taxon>
    </lineage>
</organism>
<name>Q66LG6_WHEAT</name>
<evidence type="ECO:0000313" key="2">
    <source>
        <dbReference type="EMBL" id="AAU04632.1"/>
    </source>
</evidence>
<feature type="compositionally biased region" description="Basic residues" evidence="1">
    <location>
        <begin position="49"/>
        <end position="60"/>
    </location>
</feature>
<protein>
    <submittedName>
        <fullName evidence="2">CENP-C</fullName>
    </submittedName>
</protein>
<feature type="compositionally biased region" description="Basic and acidic residues" evidence="1">
    <location>
        <begin position="118"/>
        <end position="127"/>
    </location>
</feature>
<reference evidence="2" key="1">
    <citation type="journal article" date="2004" name="J. Biol.">
        <title>Adaptive evolution of centromere proteins in plants and animals.</title>
        <authorList>
            <person name="Talbert P.B."/>
            <person name="Bryson T.D."/>
            <person name="Henikoff S."/>
        </authorList>
    </citation>
    <scope>NUCLEOTIDE SEQUENCE</scope>
</reference>
<accession>Q66LG6</accession>
<feature type="compositionally biased region" description="Polar residues" evidence="1">
    <location>
        <begin position="83"/>
        <end position="95"/>
    </location>
</feature>
<evidence type="ECO:0000256" key="1">
    <source>
        <dbReference type="SAM" id="MobiDB-lite"/>
    </source>
</evidence>
<dbReference type="EMBL" id="AY693801">
    <property type="protein sequence ID" value="AAU04632.1"/>
    <property type="molecule type" value="mRNA"/>
</dbReference>
<feature type="non-terminal residue" evidence="2">
    <location>
        <position position="1"/>
    </location>
</feature>